<gene>
    <name evidence="1" type="ORF">CK203_114917</name>
</gene>
<dbReference type="EMBL" id="QGNW01002540">
    <property type="protein sequence ID" value="RVW18262.1"/>
    <property type="molecule type" value="Genomic_DNA"/>
</dbReference>
<name>A0A438C4T4_VITVI</name>
<accession>A0A438C4T4</accession>
<evidence type="ECO:0000313" key="2">
    <source>
        <dbReference type="Proteomes" id="UP000288805"/>
    </source>
</evidence>
<dbReference type="AlphaFoldDB" id="A0A438C4T4"/>
<evidence type="ECO:0000313" key="1">
    <source>
        <dbReference type="EMBL" id="RVW18262.1"/>
    </source>
</evidence>
<reference evidence="1 2" key="1">
    <citation type="journal article" date="2018" name="PLoS Genet.">
        <title>Population sequencing reveals clonal diversity and ancestral inbreeding in the grapevine cultivar Chardonnay.</title>
        <authorList>
            <person name="Roach M.J."/>
            <person name="Johnson D.L."/>
            <person name="Bohlmann J."/>
            <person name="van Vuuren H.J."/>
            <person name="Jones S.J."/>
            <person name="Pretorius I.S."/>
            <person name="Schmidt S.A."/>
            <person name="Borneman A.R."/>
        </authorList>
    </citation>
    <scope>NUCLEOTIDE SEQUENCE [LARGE SCALE GENOMIC DNA]</scope>
    <source>
        <strain evidence="2">cv. Chardonnay</strain>
        <tissue evidence="1">Leaf</tissue>
    </source>
</reference>
<sequence length="84" mass="9427">MGRNANEGTPITEISEVCSVPMKRLKKSFIHRFGLFLGMQEKGPSLPSDTNTHPLASLPSKHFRLNSHFLSYLIEASTIKSRLE</sequence>
<organism evidence="1 2">
    <name type="scientific">Vitis vinifera</name>
    <name type="common">Grape</name>
    <dbReference type="NCBI Taxonomy" id="29760"/>
    <lineage>
        <taxon>Eukaryota</taxon>
        <taxon>Viridiplantae</taxon>
        <taxon>Streptophyta</taxon>
        <taxon>Embryophyta</taxon>
        <taxon>Tracheophyta</taxon>
        <taxon>Spermatophyta</taxon>
        <taxon>Magnoliopsida</taxon>
        <taxon>eudicotyledons</taxon>
        <taxon>Gunneridae</taxon>
        <taxon>Pentapetalae</taxon>
        <taxon>rosids</taxon>
        <taxon>Vitales</taxon>
        <taxon>Vitaceae</taxon>
        <taxon>Viteae</taxon>
        <taxon>Vitis</taxon>
    </lineage>
</organism>
<protein>
    <submittedName>
        <fullName evidence="1">Uncharacterized protein</fullName>
    </submittedName>
</protein>
<proteinExistence type="predicted"/>
<dbReference type="Proteomes" id="UP000288805">
    <property type="component" value="Unassembled WGS sequence"/>
</dbReference>
<comment type="caution">
    <text evidence="1">The sequence shown here is derived from an EMBL/GenBank/DDBJ whole genome shotgun (WGS) entry which is preliminary data.</text>
</comment>